<dbReference type="CDD" id="cd00383">
    <property type="entry name" value="trans_reg_C"/>
    <property type="match status" value="1"/>
</dbReference>
<proteinExistence type="predicted"/>
<dbReference type="InterPro" id="IPR027417">
    <property type="entry name" value="P-loop_NTPase"/>
</dbReference>
<dbReference type="InterPro" id="IPR016032">
    <property type="entry name" value="Sig_transdc_resp-reg_C-effctor"/>
</dbReference>
<dbReference type="PANTHER" id="PTHR47691">
    <property type="entry name" value="REGULATOR-RELATED"/>
    <property type="match status" value="1"/>
</dbReference>
<dbReference type="SUPFAM" id="SSF52540">
    <property type="entry name" value="P-loop containing nucleoside triphosphate hydrolases"/>
    <property type="match status" value="1"/>
</dbReference>
<dbReference type="InterPro" id="IPR011990">
    <property type="entry name" value="TPR-like_helical_dom_sf"/>
</dbReference>
<dbReference type="EMBL" id="JAEPIV010000054">
    <property type="protein sequence ID" value="MBK4723397.1"/>
    <property type="molecule type" value="Genomic_DNA"/>
</dbReference>
<organism evidence="5 6">
    <name type="scientific">Azospirillum aestuarii</name>
    <dbReference type="NCBI Taxonomy" id="2802052"/>
    <lineage>
        <taxon>Bacteria</taxon>
        <taxon>Pseudomonadati</taxon>
        <taxon>Pseudomonadota</taxon>
        <taxon>Alphaproteobacteria</taxon>
        <taxon>Rhodospirillales</taxon>
        <taxon>Azospirillaceae</taxon>
        <taxon>Azospirillum</taxon>
    </lineage>
</organism>
<dbReference type="PROSITE" id="PS51755">
    <property type="entry name" value="OMPR_PHOB"/>
    <property type="match status" value="1"/>
</dbReference>
<dbReference type="Gene3D" id="1.25.40.10">
    <property type="entry name" value="Tetratricopeptide repeat domain"/>
    <property type="match status" value="1"/>
</dbReference>
<comment type="caution">
    <text evidence="5">The sequence shown here is derived from an EMBL/GenBank/DDBJ whole genome shotgun (WGS) entry which is preliminary data.</text>
</comment>
<evidence type="ECO:0000256" key="1">
    <source>
        <dbReference type="ARBA" id="ARBA00023125"/>
    </source>
</evidence>
<protein>
    <submittedName>
        <fullName evidence="5">Winged helix-turn-helix domain-containing protein</fullName>
    </submittedName>
</protein>
<dbReference type="InterPro" id="IPR002182">
    <property type="entry name" value="NB-ARC"/>
</dbReference>
<dbReference type="Pfam" id="PF00931">
    <property type="entry name" value="NB-ARC"/>
    <property type="match status" value="1"/>
</dbReference>
<dbReference type="Proteomes" id="UP000654452">
    <property type="component" value="Unassembled WGS sequence"/>
</dbReference>
<name>A0ABS1I8K3_9PROT</name>
<evidence type="ECO:0000313" key="5">
    <source>
        <dbReference type="EMBL" id="MBK4723397.1"/>
    </source>
</evidence>
<dbReference type="Pfam" id="PF00486">
    <property type="entry name" value="Trans_reg_C"/>
    <property type="match status" value="1"/>
</dbReference>
<evidence type="ECO:0000256" key="3">
    <source>
        <dbReference type="SAM" id="MobiDB-lite"/>
    </source>
</evidence>
<feature type="compositionally biased region" description="Low complexity" evidence="3">
    <location>
        <begin position="954"/>
        <end position="965"/>
    </location>
</feature>
<reference evidence="5 6" key="1">
    <citation type="submission" date="2021-01" db="EMBL/GenBank/DDBJ databases">
        <title>Azospirillum sp. YIM DDC1 draft genome.</title>
        <authorList>
            <person name="Wang Y.-X."/>
        </authorList>
    </citation>
    <scope>NUCLEOTIDE SEQUENCE [LARGE SCALE GENOMIC DNA]</scope>
    <source>
        <strain evidence="5 6">YIM DDC1</strain>
    </source>
</reference>
<feature type="DNA-binding region" description="OmpR/PhoB-type" evidence="2">
    <location>
        <begin position="2"/>
        <end position="100"/>
    </location>
</feature>
<dbReference type="InterPro" id="IPR036388">
    <property type="entry name" value="WH-like_DNA-bd_sf"/>
</dbReference>
<accession>A0ABS1I8K3</accession>
<feature type="region of interest" description="Disordered" evidence="3">
    <location>
        <begin position="933"/>
        <end position="965"/>
    </location>
</feature>
<evidence type="ECO:0000259" key="4">
    <source>
        <dbReference type="PROSITE" id="PS51755"/>
    </source>
</evidence>
<keyword evidence="6" id="KW-1185">Reference proteome</keyword>
<dbReference type="PANTHER" id="PTHR47691:SF3">
    <property type="entry name" value="HTH-TYPE TRANSCRIPTIONAL REGULATOR RV0890C-RELATED"/>
    <property type="match status" value="1"/>
</dbReference>
<dbReference type="Gene3D" id="1.10.10.10">
    <property type="entry name" value="Winged helix-like DNA-binding domain superfamily/Winged helix DNA-binding domain"/>
    <property type="match status" value="1"/>
</dbReference>
<evidence type="ECO:0000256" key="2">
    <source>
        <dbReference type="PROSITE-ProRule" id="PRU01091"/>
    </source>
</evidence>
<gene>
    <name evidence="5" type="ORF">JJL56_31590</name>
</gene>
<dbReference type="InterPro" id="IPR001867">
    <property type="entry name" value="OmpR/PhoB-type_DNA-bd"/>
</dbReference>
<dbReference type="SUPFAM" id="SSF46894">
    <property type="entry name" value="C-terminal effector domain of the bipartite response regulators"/>
    <property type="match status" value="1"/>
</dbReference>
<evidence type="ECO:0000313" key="6">
    <source>
        <dbReference type="Proteomes" id="UP000654452"/>
    </source>
</evidence>
<dbReference type="Gene3D" id="3.40.50.300">
    <property type="entry name" value="P-loop containing nucleotide triphosphate hydrolases"/>
    <property type="match status" value="1"/>
</dbReference>
<sequence length="965" mass="105248">MEEELEFGPFRVIPSQRRLLRDRKVVPLGSRAIDILIHLIAHAGEVRTNREIVKHVWPDTVVDEANIRVHISGIRRALNDTQRPPRFIANIPGRGYAFIAPVTKRPAPPGENSAPAPCLPMTDLGTGRIFGRESLVETISAHLGHSRLLTIVGPGGIGKTTVARAVIARDRSEGLVLWVDLSSVSGGHLVPTVVASALGILSRTDNILREIAAHLRTRSALVVLDSCEHLVGSVAEFAECLLAETPGLRILATSREPLRASGERVHRIPPLELPIATLTASAAMRSPAVQLFVERADGCLGQYELTDEDAPYVGGICEKLDGIALAIELAAGRLETIGVKALAQSLSDCFRVLTLGRRTALPRHQTLRATLDWSYMILPKAEQSALGELSVFRGHFSEEAAAAVVSGGNAEAVLASLVAKSLVVADASSGPTQYRLLDTTRLYASEKLMETGATSAVMASLAEHLRIIFEDAEHELVSASAADWTRNYAQHTDDLRAALEWAFAEGRDPLLGVRLIIAALPFFYRLSLLDECLAWVPRAITDLDAHPGLDERSRMKLYAALGWPQICRTGAPAHGIAAWSQALRIAEGIGDTDYQLRAIWALWVDAVNRAEPCLGLTFAERFRALASSSPDPADPVIGKRLFGATLHWLGRHAEARDHLQQMLAEYAALPASRHSVRFQFDQNVTARIVLARSNWLLGNEEQALCEVEDALAHAKEIQHNLSFSNALAEAACPLALLASRDDLAIHYTALLKEHTKALSLDVWNRYADCFEAEIALRKGRPDKCARQLGMILPTLRDSGFTLFQTIFQSVAARALRDMGKHVDALRVIDSAIADCASSGERWCLAELHRVKGTILLVDGLPNARERAGDSYRRALAEARRDGAIAWERRVNASLHALSPPCRMPEGDQVRIVPSAGGGRLPEPSIPERRELSAMNNRSQAHCPAAGLPTEFPSRLRQQGRQALAR</sequence>
<keyword evidence="1 2" id="KW-0238">DNA-binding</keyword>
<dbReference type="PRINTS" id="PR00364">
    <property type="entry name" value="DISEASERSIST"/>
</dbReference>
<dbReference type="RefSeq" id="WP_200487744.1">
    <property type="nucleotide sequence ID" value="NZ_JAEPIV010000054.1"/>
</dbReference>
<dbReference type="SMART" id="SM00862">
    <property type="entry name" value="Trans_reg_C"/>
    <property type="match status" value="1"/>
</dbReference>
<feature type="domain" description="OmpR/PhoB-type" evidence="4">
    <location>
        <begin position="2"/>
        <end position="100"/>
    </location>
</feature>